<dbReference type="InterPro" id="IPR006680">
    <property type="entry name" value="Amidohydro-rel"/>
</dbReference>
<dbReference type="EC" id="3.5.1.25" evidence="7"/>
<evidence type="ECO:0000259" key="6">
    <source>
        <dbReference type="Pfam" id="PF01979"/>
    </source>
</evidence>
<keyword evidence="8" id="KW-1185">Reference proteome</keyword>
<dbReference type="PANTHER" id="PTHR11113:SF14">
    <property type="entry name" value="N-ACETYLGLUCOSAMINE-6-PHOSPHATE DEACETYLASE"/>
    <property type="match status" value="1"/>
</dbReference>
<comment type="similarity">
    <text evidence="1 5">Belongs to the metallo-dependent hydrolases superfamily. NagA family.</text>
</comment>
<dbReference type="InterPro" id="IPR032466">
    <property type="entry name" value="Metal_Hydrolase"/>
</dbReference>
<evidence type="ECO:0000313" key="7">
    <source>
        <dbReference type="EMBL" id="MFC7751244.1"/>
    </source>
</evidence>
<keyword evidence="3 5" id="KW-0378">Hydrolase</keyword>
<sequence length="411" mass="43071">MSRSDVYAVAGKIADGLGGEPYYGVVVVEDGAISEVVRAPGEDGLPSALASVREKAAAAGKMVDAVHAGTSAIVPGFVDLHVHGGAGADVMDADPQGLRTMIAHHLRHGTTSLVATTMTASKEDIDRALEAVETFRRSSPLGRAVIGVHLEGPFISHKYPGAQNPAHISPARREWLEEWTARHPGLIRILTLAPETEGAEETIRYAVSNGVVAACGHTDATYDIMKQAIGWGVTHSVHCCNGMRPFHHREPGVVGAILLHPELSTELIMDGHHLHPASSNLVRQVKGDRVCLVTDAMRASGMPDGDSSLGGLEVVVRDGVARLKGDGSLAGSTLTMQAALSGLMTQHGLPLHRALPHATSIPAGIVGANGKGRIAAGFAADLLLFDEEAHAVRNVMLGGEWIDFQNGGTVE</sequence>
<dbReference type="Pfam" id="PF01979">
    <property type="entry name" value="Amidohydro_1"/>
    <property type="match status" value="1"/>
</dbReference>
<evidence type="ECO:0000313" key="8">
    <source>
        <dbReference type="Proteomes" id="UP001596528"/>
    </source>
</evidence>
<feature type="domain" description="Amidohydrolase-related" evidence="6">
    <location>
        <begin position="73"/>
        <end position="401"/>
    </location>
</feature>
<gene>
    <name evidence="7" type="primary">nagA</name>
    <name evidence="7" type="ORF">ACFQWB_15090</name>
</gene>
<dbReference type="Gene3D" id="3.20.20.140">
    <property type="entry name" value="Metal-dependent hydrolases"/>
    <property type="match status" value="1"/>
</dbReference>
<evidence type="ECO:0000256" key="3">
    <source>
        <dbReference type="ARBA" id="ARBA00022801"/>
    </source>
</evidence>
<dbReference type="NCBIfam" id="TIGR00221">
    <property type="entry name" value="nagA"/>
    <property type="match status" value="1"/>
</dbReference>
<comment type="caution">
    <text evidence="7">The sequence shown here is derived from an EMBL/GenBank/DDBJ whole genome shotgun (WGS) entry which is preliminary data.</text>
</comment>
<evidence type="ECO:0000256" key="5">
    <source>
        <dbReference type="PIRNR" id="PIRNR038994"/>
    </source>
</evidence>
<proteinExistence type="inferred from homology"/>
<dbReference type="PIRSF" id="PIRSF038994">
    <property type="entry name" value="NagA"/>
    <property type="match status" value="1"/>
</dbReference>
<reference evidence="8" key="1">
    <citation type="journal article" date="2019" name="Int. J. Syst. Evol. Microbiol.">
        <title>The Global Catalogue of Microorganisms (GCM) 10K type strain sequencing project: providing services to taxonomists for standard genome sequencing and annotation.</title>
        <authorList>
            <consortium name="The Broad Institute Genomics Platform"/>
            <consortium name="The Broad Institute Genome Sequencing Center for Infectious Disease"/>
            <person name="Wu L."/>
            <person name="Ma J."/>
        </authorList>
    </citation>
    <scope>NUCLEOTIDE SEQUENCE [LARGE SCALE GENOMIC DNA]</scope>
    <source>
        <strain evidence="8">JCM 18657</strain>
    </source>
</reference>
<dbReference type="SUPFAM" id="SSF51556">
    <property type="entry name" value="Metallo-dependent hydrolases"/>
    <property type="match status" value="1"/>
</dbReference>
<name>A0ABW2V522_9BACL</name>
<keyword evidence="2" id="KW-0479">Metal-binding</keyword>
<evidence type="ECO:0000256" key="4">
    <source>
        <dbReference type="ARBA" id="ARBA00023277"/>
    </source>
</evidence>
<evidence type="ECO:0000256" key="1">
    <source>
        <dbReference type="ARBA" id="ARBA00010716"/>
    </source>
</evidence>
<evidence type="ECO:0000256" key="2">
    <source>
        <dbReference type="ARBA" id="ARBA00022723"/>
    </source>
</evidence>
<keyword evidence="4 5" id="KW-0119">Carbohydrate metabolism</keyword>
<accession>A0ABW2V522</accession>
<dbReference type="RefSeq" id="WP_138788634.1">
    <property type="nucleotide sequence ID" value="NZ_JBHTGQ010000041.1"/>
</dbReference>
<dbReference type="SUPFAM" id="SSF51338">
    <property type="entry name" value="Composite domain of metallo-dependent hydrolases"/>
    <property type="match status" value="1"/>
</dbReference>
<dbReference type="PANTHER" id="PTHR11113">
    <property type="entry name" value="N-ACETYLGLUCOSAMINE-6-PHOSPHATE DEACETYLASE"/>
    <property type="match status" value="1"/>
</dbReference>
<dbReference type="Proteomes" id="UP001596528">
    <property type="component" value="Unassembled WGS sequence"/>
</dbReference>
<dbReference type="CDD" id="cd00854">
    <property type="entry name" value="NagA"/>
    <property type="match status" value="1"/>
</dbReference>
<protein>
    <submittedName>
        <fullName evidence="7">N-acetylglucosamine-6-phosphate deacetylase</fullName>
        <ecNumber evidence="7">3.5.1.25</ecNumber>
    </submittedName>
</protein>
<dbReference type="InterPro" id="IPR011059">
    <property type="entry name" value="Metal-dep_hydrolase_composite"/>
</dbReference>
<organism evidence="7 8">
    <name type="scientific">Paenibacillus thermoaerophilus</name>
    <dbReference type="NCBI Taxonomy" id="1215385"/>
    <lineage>
        <taxon>Bacteria</taxon>
        <taxon>Bacillati</taxon>
        <taxon>Bacillota</taxon>
        <taxon>Bacilli</taxon>
        <taxon>Bacillales</taxon>
        <taxon>Paenibacillaceae</taxon>
        <taxon>Paenibacillus</taxon>
    </lineage>
</organism>
<dbReference type="EMBL" id="JBHTGQ010000041">
    <property type="protein sequence ID" value="MFC7751244.1"/>
    <property type="molecule type" value="Genomic_DNA"/>
</dbReference>
<dbReference type="GO" id="GO:0008448">
    <property type="term" value="F:N-acetylglucosamine-6-phosphate deacetylase activity"/>
    <property type="evidence" value="ECO:0007669"/>
    <property type="project" value="UniProtKB-EC"/>
</dbReference>
<dbReference type="InterPro" id="IPR003764">
    <property type="entry name" value="GlcNAc_6-P_deAcase"/>
</dbReference>
<dbReference type="Gene3D" id="2.30.40.10">
    <property type="entry name" value="Urease, subunit C, domain 1"/>
    <property type="match status" value="1"/>
</dbReference>